<dbReference type="InterPro" id="IPR036291">
    <property type="entry name" value="NAD(P)-bd_dom_sf"/>
</dbReference>
<protein>
    <submittedName>
        <fullName evidence="2">Oxidoreductase</fullName>
    </submittedName>
</protein>
<dbReference type="Gene3D" id="3.90.180.10">
    <property type="entry name" value="Medium-chain alcohol dehydrogenases, catalytic domain"/>
    <property type="match status" value="1"/>
</dbReference>
<dbReference type="Pfam" id="PF08240">
    <property type="entry name" value="ADH_N"/>
    <property type="match status" value="1"/>
</dbReference>
<dbReference type="GO" id="GO:0016491">
    <property type="term" value="F:oxidoreductase activity"/>
    <property type="evidence" value="ECO:0007669"/>
    <property type="project" value="InterPro"/>
</dbReference>
<dbReference type="RefSeq" id="WP_064231146.1">
    <property type="nucleotide sequence ID" value="NZ_LVZK01000001.1"/>
</dbReference>
<evidence type="ECO:0000313" key="2">
    <source>
        <dbReference type="EMBL" id="OAP86307.1"/>
    </source>
</evidence>
<proteinExistence type="predicted"/>
<dbReference type="STRING" id="1823756.A4H34_03855"/>
<dbReference type="Proteomes" id="UP000078368">
    <property type="component" value="Unassembled WGS sequence"/>
</dbReference>
<dbReference type="SUPFAM" id="SSF51735">
    <property type="entry name" value="NAD(P)-binding Rossmann-fold domains"/>
    <property type="match status" value="1"/>
</dbReference>
<dbReference type="Pfam" id="PF13602">
    <property type="entry name" value="ADH_zinc_N_2"/>
    <property type="match status" value="1"/>
</dbReference>
<dbReference type="InterPro" id="IPR050700">
    <property type="entry name" value="YIM1/Zinc_Alcohol_DH_Fams"/>
</dbReference>
<dbReference type="InterPro" id="IPR011032">
    <property type="entry name" value="GroES-like_sf"/>
</dbReference>
<dbReference type="CDD" id="cd05289">
    <property type="entry name" value="MDR_like_2"/>
    <property type="match status" value="1"/>
</dbReference>
<feature type="domain" description="Enoyl reductase (ER)" evidence="1">
    <location>
        <begin position="11"/>
        <end position="328"/>
    </location>
</feature>
<organism evidence="2 3">
    <name type="scientific">Peptidiphaga gingivicola</name>
    <dbReference type="NCBI Taxonomy" id="2741497"/>
    <lineage>
        <taxon>Bacteria</taxon>
        <taxon>Bacillati</taxon>
        <taxon>Actinomycetota</taxon>
        <taxon>Actinomycetes</taxon>
        <taxon>Actinomycetales</taxon>
        <taxon>Actinomycetaceae</taxon>
        <taxon>Peptidiphaga</taxon>
    </lineage>
</organism>
<dbReference type="SUPFAM" id="SSF50129">
    <property type="entry name" value="GroES-like"/>
    <property type="match status" value="1"/>
</dbReference>
<gene>
    <name evidence="2" type="ORF">A4H34_03855</name>
</gene>
<dbReference type="InterPro" id="IPR020843">
    <property type="entry name" value="ER"/>
</dbReference>
<dbReference type="Gene3D" id="3.40.50.720">
    <property type="entry name" value="NAD(P)-binding Rossmann-like Domain"/>
    <property type="match status" value="1"/>
</dbReference>
<sequence>MSRAIEYRRFGEPEVLEEVERPAQAPGDGEIRIAVRAVGLNPLDFKTFEGDLRRLERVQRLIHPRRWFEGTSARFPRGVARDFAGVIDAVGAGVTDLAVGDAVLGTLRSAPGQADTRGALTTELVAPADDVVKKPNPLSFTQAACLGVASQTSCGAFRQLNLHSGDVVVISAAAGGVGSVATQLALSRGATVIGIASTRNTDYLRSLGAIPVTYGENLTSRVRDAAPSPVTKLFDCYGGGYVQLGRDLGLTGRSIGTLVPSPAAILKGAQFTGSRHSNGRSDLEEVAQLVADNAVKIEIAHTYSFTLEQVRAAYIKLATGHVRGKLVVNLS</sequence>
<comment type="caution">
    <text evidence="2">The sequence shown here is derived from an EMBL/GenBank/DDBJ whole genome shotgun (WGS) entry which is preliminary data.</text>
</comment>
<dbReference type="OrthoDB" id="9801186at2"/>
<dbReference type="EMBL" id="LVZK01000001">
    <property type="protein sequence ID" value="OAP86307.1"/>
    <property type="molecule type" value="Genomic_DNA"/>
</dbReference>
<dbReference type="AlphaFoldDB" id="A0A179B3M8"/>
<keyword evidence="3" id="KW-1185">Reference proteome</keyword>
<dbReference type="SMART" id="SM00829">
    <property type="entry name" value="PKS_ER"/>
    <property type="match status" value="1"/>
</dbReference>
<accession>A0A179B3M8</accession>
<dbReference type="PANTHER" id="PTHR11695">
    <property type="entry name" value="ALCOHOL DEHYDROGENASE RELATED"/>
    <property type="match status" value="1"/>
</dbReference>
<dbReference type="InterPro" id="IPR013154">
    <property type="entry name" value="ADH-like_N"/>
</dbReference>
<name>A0A179B3M8_9ACTO</name>
<evidence type="ECO:0000259" key="1">
    <source>
        <dbReference type="SMART" id="SM00829"/>
    </source>
</evidence>
<dbReference type="PANTHER" id="PTHR11695:SF648">
    <property type="entry name" value="ZINC-BINDING OXIDOREDUCTASE"/>
    <property type="match status" value="1"/>
</dbReference>
<evidence type="ECO:0000313" key="3">
    <source>
        <dbReference type="Proteomes" id="UP000078368"/>
    </source>
</evidence>
<reference evidence="2 3" key="1">
    <citation type="submission" date="2016-04" db="EMBL/GenBank/DDBJ databases">
        <title>Peptidophaga gingivicola gen. nov., sp. nov., isolated from human subgingival plaque.</title>
        <authorList>
            <person name="Beall C.J."/>
            <person name="Mokrzan E.M."/>
            <person name="Griffen A.L."/>
            <person name="Leys E.J."/>
        </authorList>
    </citation>
    <scope>NUCLEOTIDE SEQUENCE [LARGE SCALE GENOMIC DNA]</scope>
    <source>
        <strain evidence="2 3">BA112</strain>
    </source>
</reference>